<dbReference type="Gene3D" id="3.30.530.20">
    <property type="match status" value="1"/>
</dbReference>
<dbReference type="SUPFAM" id="SSF55961">
    <property type="entry name" value="Bet v1-like"/>
    <property type="match status" value="1"/>
</dbReference>
<dbReference type="AlphaFoldDB" id="A0A2P2FF15"/>
<gene>
    <name evidence="1" type="ORF">BB31_42180</name>
</gene>
<organism evidence="1 2">
    <name type="scientific">Amycolatopsis lurida NRRL 2430</name>
    <dbReference type="NCBI Taxonomy" id="1460371"/>
    <lineage>
        <taxon>Bacteria</taxon>
        <taxon>Bacillati</taxon>
        <taxon>Actinomycetota</taxon>
        <taxon>Actinomycetes</taxon>
        <taxon>Pseudonocardiales</taxon>
        <taxon>Pseudonocardiaceae</taxon>
        <taxon>Amycolatopsis</taxon>
    </lineage>
</organism>
<dbReference type="InterPro" id="IPR019587">
    <property type="entry name" value="Polyketide_cyclase/dehydratase"/>
</dbReference>
<dbReference type="InterPro" id="IPR023393">
    <property type="entry name" value="START-like_dom_sf"/>
</dbReference>
<name>A0A2P2FF15_AMYLU</name>
<sequence>MVDVKMTVDTSPERVFEVLADGWTYAAWVVGASHIRDVDQGWPARGTRIHHCVGSWPLLLDDVTKVHVVDPPRLLELEARAWPFGTARIRLELRETATATTEILMSEQATRGPGRLLPEAAQALFLVPRNRESLRRLADLAKGREAAQPVD</sequence>
<comment type="caution">
    <text evidence="1">The sequence shown here is derived from an EMBL/GenBank/DDBJ whole genome shotgun (WGS) entry which is preliminary data.</text>
</comment>
<dbReference type="RefSeq" id="WP_034324633.1">
    <property type="nucleotide sequence ID" value="NZ_JFBM01000077.1"/>
</dbReference>
<dbReference type="EMBL" id="JFBM01000077">
    <property type="protein sequence ID" value="KFU75315.1"/>
    <property type="molecule type" value="Genomic_DNA"/>
</dbReference>
<evidence type="ECO:0000313" key="2">
    <source>
        <dbReference type="Proteomes" id="UP000256220"/>
    </source>
</evidence>
<evidence type="ECO:0000313" key="1">
    <source>
        <dbReference type="EMBL" id="KFU75315.1"/>
    </source>
</evidence>
<protein>
    <submittedName>
        <fullName evidence="1">Polyketide cyclase</fullName>
    </submittedName>
</protein>
<accession>A0A2P2FF15</accession>
<dbReference type="Pfam" id="PF10604">
    <property type="entry name" value="Polyketide_cyc2"/>
    <property type="match status" value="1"/>
</dbReference>
<dbReference type="CDD" id="cd07812">
    <property type="entry name" value="SRPBCC"/>
    <property type="match status" value="1"/>
</dbReference>
<proteinExistence type="predicted"/>
<dbReference type="Proteomes" id="UP000256220">
    <property type="component" value="Unassembled WGS sequence"/>
</dbReference>
<keyword evidence="2" id="KW-1185">Reference proteome</keyword>
<reference evidence="1 2" key="1">
    <citation type="journal article" date="2014" name="Genome Announc.">
        <title>Draft Genome Sequence of Amycolatopsis lurida NRRL 2430, Producer of the Glycopeptide Family Antibiotic Ristocetin.</title>
        <authorList>
            <person name="Kwun M.J."/>
            <person name="Hong H.J."/>
        </authorList>
    </citation>
    <scope>NUCLEOTIDE SEQUENCE [LARGE SCALE GENOMIC DNA]</scope>
    <source>
        <strain evidence="1 2">NRRL 2430</strain>
    </source>
</reference>